<gene>
    <name evidence="1" type="ORF">FOYG_16797</name>
</gene>
<reference evidence="1 2" key="1">
    <citation type="submission" date="2011-06" db="EMBL/GenBank/DDBJ databases">
        <title>The Genome Sequence of Fusarium oxysporum FOSC 3-a.</title>
        <authorList>
            <consortium name="The Broad Institute Genome Sequencing Platform"/>
            <person name="Ma L.-J."/>
            <person name="Gale L.R."/>
            <person name="Schwartz D.C."/>
            <person name="Zhou S."/>
            <person name="Corby-Kistler H."/>
            <person name="Young S.K."/>
            <person name="Zeng Q."/>
            <person name="Gargeya S."/>
            <person name="Fitzgerald M."/>
            <person name="Haas B."/>
            <person name="Abouelleil A."/>
            <person name="Alvarado L."/>
            <person name="Arachchi H.M."/>
            <person name="Berlin A."/>
            <person name="Brown A."/>
            <person name="Chapman S.B."/>
            <person name="Chen Z."/>
            <person name="Dunbar C."/>
            <person name="Freedman E."/>
            <person name="Gearin G."/>
            <person name="Gellesch M."/>
            <person name="Goldberg J."/>
            <person name="Griggs A."/>
            <person name="Gujja S."/>
            <person name="Heiman D."/>
            <person name="Howarth C."/>
            <person name="Larson L."/>
            <person name="Lui A."/>
            <person name="MacDonald P.J.P."/>
            <person name="Mehta T."/>
            <person name="Montmayeur A."/>
            <person name="Murphy C."/>
            <person name="Neiman D."/>
            <person name="Pearson M."/>
            <person name="Priest M."/>
            <person name="Roberts A."/>
            <person name="Saif S."/>
            <person name="Shea T."/>
            <person name="Shenoy N."/>
            <person name="Sisk P."/>
            <person name="Stolte C."/>
            <person name="Sykes S."/>
            <person name="Wortman J."/>
            <person name="Nusbaum C."/>
            <person name="Birren B."/>
        </authorList>
    </citation>
    <scope>NUCLEOTIDE SEQUENCE [LARGE SCALE GENOMIC DNA]</scope>
    <source>
        <strain evidence="2">FOSC 3-a</strain>
    </source>
</reference>
<dbReference type="HOGENOM" id="CLU_3191333_0_0_1"/>
<dbReference type="EMBL" id="JH717850">
    <property type="protein sequence ID" value="EWY80880.1"/>
    <property type="molecule type" value="Genomic_DNA"/>
</dbReference>
<proteinExistence type="predicted"/>
<name>W9HIQ4_FUSOX</name>
<protein>
    <submittedName>
        <fullName evidence="1">Uncharacterized protein</fullName>
    </submittedName>
</protein>
<sequence>MCPFPPALHQTQPLALHPLLRRHLAMRSHLICGRPRWNPWILVIGS</sequence>
<accession>W9HIQ4</accession>
<dbReference type="AlphaFoldDB" id="W9HIQ4"/>
<dbReference type="Proteomes" id="UP000030753">
    <property type="component" value="Unassembled WGS sequence"/>
</dbReference>
<evidence type="ECO:0000313" key="2">
    <source>
        <dbReference type="Proteomes" id="UP000030753"/>
    </source>
</evidence>
<organism evidence="1 2">
    <name type="scientific">Fusarium oxysporum NRRL 32931</name>
    <dbReference type="NCBI Taxonomy" id="660029"/>
    <lineage>
        <taxon>Eukaryota</taxon>
        <taxon>Fungi</taxon>
        <taxon>Dikarya</taxon>
        <taxon>Ascomycota</taxon>
        <taxon>Pezizomycotina</taxon>
        <taxon>Sordariomycetes</taxon>
        <taxon>Hypocreomycetidae</taxon>
        <taxon>Hypocreales</taxon>
        <taxon>Nectriaceae</taxon>
        <taxon>Fusarium</taxon>
        <taxon>Fusarium oxysporum species complex</taxon>
    </lineage>
</organism>
<evidence type="ECO:0000313" key="1">
    <source>
        <dbReference type="EMBL" id="EWY80880.1"/>
    </source>
</evidence>